<dbReference type="GO" id="GO:0004775">
    <property type="term" value="F:succinate-CoA ligase (ADP-forming) activity"/>
    <property type="evidence" value="ECO:0007669"/>
    <property type="project" value="UniProtKB-UniRule"/>
</dbReference>
<evidence type="ECO:0000256" key="6">
    <source>
        <dbReference type="PIRSR" id="PIRSR001553-1"/>
    </source>
</evidence>
<dbReference type="Pfam" id="PF02629">
    <property type="entry name" value="CoA_binding"/>
    <property type="match status" value="1"/>
</dbReference>
<dbReference type="PANTHER" id="PTHR11117">
    <property type="entry name" value="SUCCINYL-COA LIGASE SUBUNIT ALPHA"/>
    <property type="match status" value="1"/>
</dbReference>
<dbReference type="PROSITE" id="PS01216">
    <property type="entry name" value="SUCCINYL_COA_LIG_1"/>
    <property type="match status" value="1"/>
</dbReference>
<dbReference type="GO" id="GO:0009361">
    <property type="term" value="C:succinate-CoA ligase complex (ADP-forming)"/>
    <property type="evidence" value="ECO:0007669"/>
    <property type="project" value="TreeGrafter"/>
</dbReference>
<evidence type="ECO:0000313" key="10">
    <source>
        <dbReference type="Proteomes" id="UP000011729"/>
    </source>
</evidence>
<dbReference type="RefSeq" id="WP_015398646.1">
    <property type="nucleotide sequence ID" value="NC_020300.1"/>
</dbReference>
<accession>M1NV29</accession>
<dbReference type="HAMAP" id="MF_01988">
    <property type="entry name" value="Succ_CoA_alpha"/>
    <property type="match status" value="1"/>
</dbReference>
<reference evidence="9 10" key="1">
    <citation type="journal article" date="2013" name="PLoS Genet.">
        <title>A gene transfer agent and a dynamic repertoire of secretion systems hold the keys to the explosive radiation of the emerging pathogen Bartonella.</title>
        <authorList>
            <person name="Guy L."/>
            <person name="Nystedt B."/>
            <person name="Toft C."/>
            <person name="Zaremba-Niedzwiedzka K."/>
            <person name="Berglund E.C."/>
            <person name="Granberg F."/>
            <person name="Naslund K."/>
            <person name="Eriksson A.S."/>
            <person name="Andersson S.G."/>
        </authorList>
    </citation>
    <scope>NUCLEOTIDE SEQUENCE [LARGE SCALE GENOMIC DNA]</scope>
    <source>
        <strain evidence="9 10">Aust/NH1</strain>
    </source>
</reference>
<dbReference type="AlphaFoldDB" id="M1NV29"/>
<evidence type="ECO:0000256" key="1">
    <source>
        <dbReference type="ARBA" id="ARBA00022532"/>
    </source>
</evidence>
<keyword evidence="3 5" id="KW-0547">Nucleotide-binding</keyword>
<dbReference type="InterPro" id="IPR017440">
    <property type="entry name" value="Cit_synth/succinyl-CoA_lig_AS"/>
</dbReference>
<comment type="similarity">
    <text evidence="4 5 7">Belongs to the succinate/malate CoA ligase alpha subunit family.</text>
</comment>
<dbReference type="PATRIC" id="fig|1094489.3.peg.1555"/>
<dbReference type="EMBL" id="CP003123">
    <property type="protein sequence ID" value="AGF75143.1"/>
    <property type="molecule type" value="Genomic_DNA"/>
</dbReference>
<evidence type="ECO:0000256" key="7">
    <source>
        <dbReference type="RuleBase" id="RU000677"/>
    </source>
</evidence>
<dbReference type="PIRSF" id="PIRSF001553">
    <property type="entry name" value="SucCS_alpha"/>
    <property type="match status" value="1"/>
</dbReference>
<organism evidence="9 10">
    <name type="scientific">Bartonella australis (strain Aust/NH1)</name>
    <dbReference type="NCBI Taxonomy" id="1094489"/>
    <lineage>
        <taxon>Bacteria</taxon>
        <taxon>Pseudomonadati</taxon>
        <taxon>Pseudomonadota</taxon>
        <taxon>Alphaproteobacteria</taxon>
        <taxon>Hyphomicrobiales</taxon>
        <taxon>Bartonellaceae</taxon>
        <taxon>Bartonella</taxon>
    </lineage>
</organism>
<evidence type="ECO:0000259" key="8">
    <source>
        <dbReference type="SMART" id="SM00881"/>
    </source>
</evidence>
<feature type="binding site" evidence="5">
    <location>
        <begin position="17"/>
        <end position="20"/>
    </location>
    <ligand>
        <name>CoA</name>
        <dbReference type="ChEBI" id="CHEBI:57287"/>
    </ligand>
</feature>
<dbReference type="InterPro" id="IPR036291">
    <property type="entry name" value="NAD(P)-bd_dom_sf"/>
</dbReference>
<dbReference type="InterPro" id="IPR005811">
    <property type="entry name" value="SUCC_ACL_C"/>
</dbReference>
<gene>
    <name evidence="5 9" type="primary">sucD</name>
    <name evidence="9" type="ordered locus">BAnh1_12760</name>
</gene>
<dbReference type="GO" id="GO:0006099">
    <property type="term" value="P:tricarboxylic acid cycle"/>
    <property type="evidence" value="ECO:0007669"/>
    <property type="project" value="UniProtKB-UniRule"/>
</dbReference>
<evidence type="ECO:0000256" key="4">
    <source>
        <dbReference type="ARBA" id="ARBA00060724"/>
    </source>
</evidence>
<feature type="binding site" evidence="5">
    <location>
        <begin position="102"/>
        <end position="104"/>
    </location>
    <ligand>
        <name>CoA</name>
        <dbReference type="ChEBI" id="CHEBI:57287"/>
    </ligand>
</feature>
<sequence length="300" mass="30966">MSILVNKNTKVLVQGLTGKTGTFHTEQALAYHGTQMVGGINPKKGGETWEGAKGETLPIFASVAEGKEKTGADASVIYVPPAGAAGAIIEAIEAEIGLIVCITEGIPVMDMVAVKAKLEKSKSRLIGPNCPGILTPDECKIGIMPGSIFRRGSVGVVSRSGTLTYEAVFQTSNEGLGQTTAIGIGGDPVKGTEFIDVLEMFLADNETESIVMIGEIGGSAEEEAAQFLKDEAKRGRQKPIVGFIAGRTAPQGRTMGHAGAVISGGKGGAEDKIAAMESAGIRVSPSPSQLGKTLVEVLKD</sequence>
<dbReference type="Gene3D" id="3.40.50.720">
    <property type="entry name" value="NAD(P)-binding Rossmann-like Domain"/>
    <property type="match status" value="1"/>
</dbReference>
<evidence type="ECO:0000313" key="9">
    <source>
        <dbReference type="EMBL" id="AGF75143.1"/>
    </source>
</evidence>
<feature type="active site" description="Tele-phosphohistidine intermediate" evidence="5 6">
    <location>
        <position position="257"/>
    </location>
</feature>
<feature type="binding site" evidence="5">
    <location>
        <position position="44"/>
    </location>
    <ligand>
        <name>CoA</name>
        <dbReference type="ChEBI" id="CHEBI:57287"/>
    </ligand>
</feature>
<dbReference type="SMART" id="SM00881">
    <property type="entry name" value="CoA_binding"/>
    <property type="match status" value="1"/>
</dbReference>
<dbReference type="PANTHER" id="PTHR11117:SF2">
    <property type="entry name" value="SUCCINATE--COA LIGASE [ADP_GDP-FORMING] SUBUNIT ALPHA, MITOCHONDRIAL"/>
    <property type="match status" value="1"/>
</dbReference>
<dbReference type="SUPFAM" id="SSF51735">
    <property type="entry name" value="NAD(P)-binding Rossmann-fold domains"/>
    <property type="match status" value="1"/>
</dbReference>
<name>M1NV29_BARAA</name>
<evidence type="ECO:0000256" key="2">
    <source>
        <dbReference type="ARBA" id="ARBA00022598"/>
    </source>
</evidence>
<dbReference type="PRINTS" id="PR01798">
    <property type="entry name" value="SCOASYNTHASE"/>
</dbReference>
<evidence type="ECO:0000256" key="3">
    <source>
        <dbReference type="ARBA" id="ARBA00022741"/>
    </source>
</evidence>
<evidence type="ECO:0000256" key="5">
    <source>
        <dbReference type="HAMAP-Rule" id="MF_01988"/>
    </source>
</evidence>
<dbReference type="InterPro" id="IPR033847">
    <property type="entry name" value="Citrt_syn/SCS-alpha_CS"/>
</dbReference>
<comment type="catalytic activity">
    <reaction evidence="5">
        <text>GTP + succinate + CoA = succinyl-CoA + GDP + phosphate</text>
        <dbReference type="Rhea" id="RHEA:22120"/>
        <dbReference type="ChEBI" id="CHEBI:30031"/>
        <dbReference type="ChEBI" id="CHEBI:37565"/>
        <dbReference type="ChEBI" id="CHEBI:43474"/>
        <dbReference type="ChEBI" id="CHEBI:57287"/>
        <dbReference type="ChEBI" id="CHEBI:57292"/>
        <dbReference type="ChEBI" id="CHEBI:58189"/>
    </reaction>
</comment>
<dbReference type="Pfam" id="PF00549">
    <property type="entry name" value="Ligase_CoA"/>
    <property type="match status" value="1"/>
</dbReference>
<dbReference type="InterPro" id="IPR016102">
    <property type="entry name" value="Succinyl-CoA_synth-like"/>
</dbReference>
<keyword evidence="2 5" id="KW-0436">Ligase</keyword>
<dbReference type="InterPro" id="IPR005810">
    <property type="entry name" value="CoA_lig_alpha"/>
</dbReference>
<dbReference type="Gene3D" id="3.40.50.261">
    <property type="entry name" value="Succinyl-CoA synthetase domains"/>
    <property type="match status" value="1"/>
</dbReference>
<dbReference type="FunFam" id="3.40.50.720:FF:000277">
    <property type="entry name" value="Succinate--CoA ligase [ADP-forming] subunit alpha"/>
    <property type="match status" value="1"/>
</dbReference>
<dbReference type="OrthoDB" id="9807196at2"/>
<dbReference type="InterPro" id="IPR003781">
    <property type="entry name" value="CoA-bd"/>
</dbReference>
<dbReference type="eggNOG" id="COG0074">
    <property type="taxonomic scope" value="Bacteria"/>
</dbReference>
<dbReference type="SUPFAM" id="SSF52210">
    <property type="entry name" value="Succinyl-CoA synthetase domains"/>
    <property type="match status" value="1"/>
</dbReference>
<dbReference type="UniPathway" id="UPA00223">
    <property type="reaction ID" value="UER00999"/>
</dbReference>
<dbReference type="FunFam" id="3.40.50.261:FF:000006">
    <property type="entry name" value="Succinate--CoA ligase [ADP-forming] subunit alpha"/>
    <property type="match status" value="1"/>
</dbReference>
<comment type="catalytic activity">
    <reaction evidence="5">
        <text>succinate + ATP + CoA = succinyl-CoA + ADP + phosphate</text>
        <dbReference type="Rhea" id="RHEA:17661"/>
        <dbReference type="ChEBI" id="CHEBI:30031"/>
        <dbReference type="ChEBI" id="CHEBI:30616"/>
        <dbReference type="ChEBI" id="CHEBI:43474"/>
        <dbReference type="ChEBI" id="CHEBI:57287"/>
        <dbReference type="ChEBI" id="CHEBI:57292"/>
        <dbReference type="ChEBI" id="CHEBI:456216"/>
        <dbReference type="EC" id="6.2.1.5"/>
    </reaction>
</comment>
<comment type="pathway">
    <text evidence="5">Carbohydrate metabolism; tricarboxylic acid cycle; succinate from succinyl-CoA (ligase route): step 1/1.</text>
</comment>
<dbReference type="HOGENOM" id="CLU_052104_0_0_5"/>
<keyword evidence="10" id="KW-1185">Reference proteome</keyword>
<dbReference type="NCBIfam" id="TIGR01019">
    <property type="entry name" value="sucCoAalpha"/>
    <property type="match status" value="1"/>
</dbReference>
<dbReference type="PROSITE" id="PS00399">
    <property type="entry name" value="SUCCINYL_COA_LIG_2"/>
    <property type="match status" value="1"/>
</dbReference>
<dbReference type="GO" id="GO:0004776">
    <property type="term" value="F:succinate-CoA ligase (GDP-forming) activity"/>
    <property type="evidence" value="ECO:0007669"/>
    <property type="project" value="TreeGrafter"/>
</dbReference>
<protein>
    <recommendedName>
        <fullName evidence="5">Succinate--CoA ligase [ADP-forming] subunit alpha</fullName>
        <ecNumber evidence="5">6.2.1.5</ecNumber>
    </recommendedName>
    <alternativeName>
        <fullName evidence="5">Succinyl-CoA synthetase subunit alpha</fullName>
        <shortName evidence="5">SCS-alpha</shortName>
    </alternativeName>
</protein>
<dbReference type="Proteomes" id="UP000011729">
    <property type="component" value="Chromosome"/>
</dbReference>
<dbReference type="STRING" id="1094489.BAnh1_12760"/>
<dbReference type="KEGG" id="baus:BAnh1_12760"/>
<dbReference type="GO" id="GO:0000166">
    <property type="term" value="F:nucleotide binding"/>
    <property type="evidence" value="ECO:0007669"/>
    <property type="project" value="UniProtKB-KW"/>
</dbReference>
<comment type="subunit">
    <text evidence="5">Heterotetramer of two alpha and two beta subunits.</text>
</comment>
<keyword evidence="1 5" id="KW-0816">Tricarboxylic acid cycle</keyword>
<feature type="binding site" evidence="5">
    <location>
        <position position="165"/>
    </location>
    <ligand>
        <name>substrate</name>
        <note>ligand shared with subunit beta</note>
    </ligand>
</feature>
<comment type="function">
    <text evidence="5">Succinyl-CoA synthetase functions in the citric acid cycle (TCA), coupling the hydrolysis of succinyl-CoA to the synthesis of either ATP or GTP and thus represents the only step of substrate-level phosphorylation in the TCA. The alpha subunit of the enzyme binds the substrates coenzyme A and phosphate, while succinate binding and nucleotide specificity is provided by the beta subunit.</text>
</comment>
<feature type="domain" description="CoA-binding" evidence="8">
    <location>
        <begin position="4"/>
        <end position="106"/>
    </location>
</feature>
<proteinExistence type="inferred from homology"/>
<dbReference type="EC" id="6.2.1.5" evidence="5"/>
<dbReference type="NCBIfam" id="NF004230">
    <property type="entry name" value="PRK05678.1"/>
    <property type="match status" value="1"/>
</dbReference>